<dbReference type="Proteomes" id="UP001163105">
    <property type="component" value="Unassembled WGS sequence"/>
</dbReference>
<accession>A0AB34G3Z8</accession>
<name>A0AB34G3Z8_9HYPO</name>
<keyword evidence="1" id="KW-0732">Signal</keyword>
<dbReference type="EMBL" id="JAQHRD010000001">
    <property type="protein sequence ID" value="KAJ6445301.1"/>
    <property type="molecule type" value="Genomic_DNA"/>
</dbReference>
<sequence length="82" mass="9393">MNYKLILLLGLLAEGILAQLDSKFWSRFSAATARCSEENSDKWGRCHIDPYQRKHYCTVTYTYPAISGDKIVYDKVEDVGDL</sequence>
<feature type="chain" id="PRO_5044331555" evidence="1">
    <location>
        <begin position="19"/>
        <end position="82"/>
    </location>
</feature>
<evidence type="ECO:0000313" key="3">
    <source>
        <dbReference type="Proteomes" id="UP001163105"/>
    </source>
</evidence>
<comment type="caution">
    <text evidence="2">The sequence shown here is derived from an EMBL/GenBank/DDBJ whole genome shotgun (WGS) entry which is preliminary data.</text>
</comment>
<proteinExistence type="predicted"/>
<evidence type="ECO:0000256" key="1">
    <source>
        <dbReference type="SAM" id="SignalP"/>
    </source>
</evidence>
<protein>
    <submittedName>
        <fullName evidence="2">Uncharacterized protein</fullName>
    </submittedName>
</protein>
<gene>
    <name evidence="2" type="ORF">O9K51_00060</name>
</gene>
<dbReference type="AlphaFoldDB" id="A0AB34G3Z8"/>
<evidence type="ECO:0000313" key="2">
    <source>
        <dbReference type="EMBL" id="KAJ6445301.1"/>
    </source>
</evidence>
<reference evidence="2" key="1">
    <citation type="submission" date="2023-01" db="EMBL/GenBank/DDBJ databases">
        <title>The growth and conidiation of Purpureocillium lavendulum are regulated by nitrogen source and histone H3K14 acetylation.</title>
        <authorList>
            <person name="Tang P."/>
            <person name="Han J."/>
            <person name="Zhang C."/>
            <person name="Tang P."/>
            <person name="Qi F."/>
            <person name="Zhang K."/>
            <person name="Liang L."/>
        </authorList>
    </citation>
    <scope>NUCLEOTIDE SEQUENCE</scope>
    <source>
        <strain evidence="2">YMF1.00683</strain>
    </source>
</reference>
<organism evidence="2 3">
    <name type="scientific">Purpureocillium lavendulum</name>
    <dbReference type="NCBI Taxonomy" id="1247861"/>
    <lineage>
        <taxon>Eukaryota</taxon>
        <taxon>Fungi</taxon>
        <taxon>Dikarya</taxon>
        <taxon>Ascomycota</taxon>
        <taxon>Pezizomycotina</taxon>
        <taxon>Sordariomycetes</taxon>
        <taxon>Hypocreomycetidae</taxon>
        <taxon>Hypocreales</taxon>
        <taxon>Ophiocordycipitaceae</taxon>
        <taxon>Purpureocillium</taxon>
    </lineage>
</organism>
<feature type="signal peptide" evidence="1">
    <location>
        <begin position="1"/>
        <end position="18"/>
    </location>
</feature>
<keyword evidence="3" id="KW-1185">Reference proteome</keyword>